<proteinExistence type="inferred from homology"/>
<reference evidence="5" key="1">
    <citation type="submission" date="2006-12" db="EMBL/GenBank/DDBJ databases">
        <title>Complete sequence of chromosome 1 of Verminephrobacter eiseniae EF01-2.</title>
        <authorList>
            <person name="Copeland A."/>
            <person name="Lucas S."/>
            <person name="Lapidus A."/>
            <person name="Barry K."/>
            <person name="Detter J.C."/>
            <person name="Glavina del Rio T."/>
            <person name="Dalin E."/>
            <person name="Tice H."/>
            <person name="Pitluck S."/>
            <person name="Chertkov O."/>
            <person name="Brettin T."/>
            <person name="Bruce D."/>
            <person name="Han C."/>
            <person name="Tapia R."/>
            <person name="Gilna P."/>
            <person name="Schmutz J."/>
            <person name="Larimer F."/>
            <person name="Land M."/>
            <person name="Hauser L."/>
            <person name="Kyrpides N."/>
            <person name="Kim E."/>
            <person name="Stahl D."/>
            <person name="Richardson P."/>
        </authorList>
    </citation>
    <scope>NUCLEOTIDE SEQUENCE [LARGE SCALE GENOMIC DNA]</scope>
    <source>
        <strain evidence="5">EF01-2</strain>
    </source>
</reference>
<dbReference type="Proteomes" id="UP000000374">
    <property type="component" value="Chromosome"/>
</dbReference>
<name>A1WR26_VEREI</name>
<dbReference type="Gene3D" id="3.10.129.10">
    <property type="entry name" value="Hotdog Thioesterase"/>
    <property type="match status" value="1"/>
</dbReference>
<dbReference type="RefSeq" id="WP_011812069.1">
    <property type="nucleotide sequence ID" value="NC_008786.1"/>
</dbReference>
<dbReference type="EMBL" id="CP000542">
    <property type="protein sequence ID" value="ABM60083.1"/>
    <property type="molecule type" value="Genomic_DNA"/>
</dbReference>
<evidence type="ECO:0000313" key="4">
    <source>
        <dbReference type="EMBL" id="ABM60083.1"/>
    </source>
</evidence>
<accession>A1WR26</accession>
<evidence type="ECO:0000259" key="3">
    <source>
        <dbReference type="Pfam" id="PF03061"/>
    </source>
</evidence>
<feature type="domain" description="Thioesterase" evidence="3">
    <location>
        <begin position="56"/>
        <end position="128"/>
    </location>
</feature>
<dbReference type="HOGENOM" id="CLU_089876_8_1_4"/>
<dbReference type="KEGG" id="vei:Veis_4380"/>
<dbReference type="PANTHER" id="PTHR21660:SF1">
    <property type="entry name" value="ACYL-COENZYME A THIOESTERASE 13"/>
    <property type="match status" value="1"/>
</dbReference>
<dbReference type="eggNOG" id="COG2050">
    <property type="taxonomic scope" value="Bacteria"/>
</dbReference>
<evidence type="ECO:0000313" key="5">
    <source>
        <dbReference type="Proteomes" id="UP000000374"/>
    </source>
</evidence>
<gene>
    <name evidence="4" type="ordered locus">Veis_4380</name>
</gene>
<dbReference type="CDD" id="cd03443">
    <property type="entry name" value="PaaI_thioesterase"/>
    <property type="match status" value="1"/>
</dbReference>
<dbReference type="Pfam" id="PF03061">
    <property type="entry name" value="4HBT"/>
    <property type="match status" value="1"/>
</dbReference>
<organism evidence="4 5">
    <name type="scientific">Verminephrobacter eiseniae (strain EF01-2)</name>
    <dbReference type="NCBI Taxonomy" id="391735"/>
    <lineage>
        <taxon>Bacteria</taxon>
        <taxon>Pseudomonadati</taxon>
        <taxon>Pseudomonadota</taxon>
        <taxon>Betaproteobacteria</taxon>
        <taxon>Burkholderiales</taxon>
        <taxon>Comamonadaceae</taxon>
        <taxon>Verminephrobacter</taxon>
    </lineage>
</organism>
<evidence type="ECO:0000256" key="2">
    <source>
        <dbReference type="ARBA" id="ARBA00022801"/>
    </source>
</evidence>
<dbReference type="PANTHER" id="PTHR21660">
    <property type="entry name" value="THIOESTERASE SUPERFAMILY MEMBER-RELATED"/>
    <property type="match status" value="1"/>
</dbReference>
<protein>
    <submittedName>
        <fullName evidence="4">Thioesterase superfamily protein</fullName>
    </submittedName>
</protein>
<keyword evidence="2" id="KW-0378">Hydrolase</keyword>
<evidence type="ECO:0000256" key="1">
    <source>
        <dbReference type="ARBA" id="ARBA00008324"/>
    </source>
</evidence>
<sequence>MNSDSNGNGGALPPEGYLPLFRSSAFLDLVGPLFYRPEGESFCIGMRVLAQHVNSGGTAHGGLLATLADVSLGYVTASSREPALRMSTASLTIDYFGAAPLGSWVESQVSIGKIGRHLAFADAAIFADARPVARARALFAISDAPQTVGAK</sequence>
<dbReference type="AlphaFoldDB" id="A1WR26"/>
<dbReference type="InterPro" id="IPR039298">
    <property type="entry name" value="ACOT13"/>
</dbReference>
<keyword evidence="5" id="KW-1185">Reference proteome</keyword>
<dbReference type="InterPro" id="IPR006683">
    <property type="entry name" value="Thioestr_dom"/>
</dbReference>
<comment type="similarity">
    <text evidence="1">Belongs to the thioesterase PaaI family.</text>
</comment>
<dbReference type="SUPFAM" id="SSF54637">
    <property type="entry name" value="Thioesterase/thiol ester dehydrase-isomerase"/>
    <property type="match status" value="1"/>
</dbReference>
<dbReference type="STRING" id="391735.Veis_4380"/>
<dbReference type="GO" id="GO:0047617">
    <property type="term" value="F:fatty acyl-CoA hydrolase activity"/>
    <property type="evidence" value="ECO:0007669"/>
    <property type="project" value="InterPro"/>
</dbReference>
<dbReference type="InterPro" id="IPR029069">
    <property type="entry name" value="HotDog_dom_sf"/>
</dbReference>
<dbReference type="GeneID" id="76462697"/>